<gene>
    <name evidence="3" type="ordered locus">RB6497</name>
</gene>
<dbReference type="STRING" id="243090.RB6497"/>
<feature type="region of interest" description="Disordered" evidence="1">
    <location>
        <begin position="1"/>
        <end position="21"/>
    </location>
</feature>
<dbReference type="KEGG" id="rba:RB6497"/>
<feature type="transmembrane region" description="Helical" evidence="2">
    <location>
        <begin position="47"/>
        <end position="66"/>
    </location>
</feature>
<dbReference type="OrthoDB" id="9788332at2"/>
<organism evidence="3 4">
    <name type="scientific">Rhodopirellula baltica (strain DSM 10527 / NCIMB 13988 / SH1)</name>
    <dbReference type="NCBI Taxonomy" id="243090"/>
    <lineage>
        <taxon>Bacteria</taxon>
        <taxon>Pseudomonadati</taxon>
        <taxon>Planctomycetota</taxon>
        <taxon>Planctomycetia</taxon>
        <taxon>Pirellulales</taxon>
        <taxon>Pirellulaceae</taxon>
        <taxon>Rhodopirellula</taxon>
    </lineage>
</organism>
<dbReference type="HOGENOM" id="CLU_1199009_0_0_0"/>
<dbReference type="Pfam" id="PF09912">
    <property type="entry name" value="DUF2141"/>
    <property type="match status" value="1"/>
</dbReference>
<dbReference type="AlphaFoldDB" id="Q7UQ63"/>
<dbReference type="Proteomes" id="UP000001025">
    <property type="component" value="Chromosome"/>
</dbReference>
<keyword evidence="2" id="KW-0812">Transmembrane</keyword>
<dbReference type="PATRIC" id="fig|243090.15.peg.3149"/>
<protein>
    <recommendedName>
        <fullName evidence="5">DUF2141 domain-containing protein</fullName>
    </recommendedName>
</protein>
<dbReference type="EnsemblBacteria" id="CAD74842">
    <property type="protein sequence ID" value="CAD74842"/>
    <property type="gene ID" value="RB6497"/>
</dbReference>
<proteinExistence type="predicted"/>
<dbReference type="eggNOG" id="COG4704">
    <property type="taxonomic scope" value="Bacteria"/>
</dbReference>
<keyword evidence="4" id="KW-1185">Reference proteome</keyword>
<evidence type="ECO:0000256" key="2">
    <source>
        <dbReference type="SAM" id="Phobius"/>
    </source>
</evidence>
<keyword evidence="2" id="KW-1133">Transmembrane helix</keyword>
<dbReference type="EMBL" id="BX294144">
    <property type="protein sequence ID" value="CAD74842.1"/>
    <property type="molecule type" value="Genomic_DNA"/>
</dbReference>
<accession>Q7UQ63</accession>
<evidence type="ECO:0000313" key="3">
    <source>
        <dbReference type="EMBL" id="CAD74842.1"/>
    </source>
</evidence>
<reference evidence="3 4" key="1">
    <citation type="journal article" date="2003" name="Proc. Natl. Acad. Sci. U.S.A.">
        <title>Complete genome sequence of the marine planctomycete Pirellula sp. strain 1.</title>
        <authorList>
            <person name="Gloeckner F.O."/>
            <person name="Kube M."/>
            <person name="Bauer M."/>
            <person name="Teeling H."/>
            <person name="Lombardot T."/>
            <person name="Ludwig W."/>
            <person name="Gade D."/>
            <person name="Beck A."/>
            <person name="Borzym K."/>
            <person name="Heitmann K."/>
            <person name="Rabus R."/>
            <person name="Schlesner H."/>
            <person name="Amann R."/>
            <person name="Reinhardt R."/>
        </authorList>
    </citation>
    <scope>NUCLEOTIDE SEQUENCE [LARGE SCALE GENOMIC DNA]</scope>
    <source>
        <strain evidence="4">DSM 10527 / NCIMB 13988 / SH1</strain>
    </source>
</reference>
<dbReference type="InterPro" id="IPR018673">
    <property type="entry name" value="DUF2141"/>
</dbReference>
<dbReference type="InParanoid" id="Q7UQ63"/>
<evidence type="ECO:0008006" key="5">
    <source>
        <dbReference type="Google" id="ProtNLM"/>
    </source>
</evidence>
<sequence>MSGMKQMENGFESQTEVTSDPIEEVELEPGWNAWQSLPERWQQNHGSLLMVFATLVFLTGIGVLTYRQNQFRPPAFPDASSIDPPNNEQLTALDLASGEVALQAANGSTDQIMIRVIGAIPGDALVWLAIYNAETSFNNPENALVAAQVPVQPSGVAACTIPIDQLPTRFAIAAFHDTDNDGALSRNQFGIPAERYGFSNDARGKFGPPAFDDAVIDRPANGETPIEIQIY</sequence>
<evidence type="ECO:0000313" key="4">
    <source>
        <dbReference type="Proteomes" id="UP000001025"/>
    </source>
</evidence>
<name>Q7UQ63_RHOBA</name>
<keyword evidence="2" id="KW-0472">Membrane</keyword>
<evidence type="ECO:0000256" key="1">
    <source>
        <dbReference type="SAM" id="MobiDB-lite"/>
    </source>
</evidence>